<proteinExistence type="predicted"/>
<comment type="caution">
    <text evidence="1">The sequence shown here is derived from an EMBL/GenBank/DDBJ whole genome shotgun (WGS) entry which is preliminary data.</text>
</comment>
<evidence type="ECO:0000313" key="2">
    <source>
        <dbReference type="Proteomes" id="UP001152795"/>
    </source>
</evidence>
<dbReference type="EMBL" id="CACRXK020000034">
    <property type="protein sequence ID" value="CAB3977185.1"/>
    <property type="molecule type" value="Genomic_DNA"/>
</dbReference>
<feature type="non-terminal residue" evidence="1">
    <location>
        <position position="1"/>
    </location>
</feature>
<sequence>KQRRCKDIVNMKTYDQQILQHRQDKSITQVLSRKRNFTSSRFLRACTERRQMRSEDN</sequence>
<organism evidence="1 2">
    <name type="scientific">Paramuricea clavata</name>
    <name type="common">Red gorgonian</name>
    <name type="synonym">Violescent sea-whip</name>
    <dbReference type="NCBI Taxonomy" id="317549"/>
    <lineage>
        <taxon>Eukaryota</taxon>
        <taxon>Metazoa</taxon>
        <taxon>Cnidaria</taxon>
        <taxon>Anthozoa</taxon>
        <taxon>Octocorallia</taxon>
        <taxon>Malacalcyonacea</taxon>
        <taxon>Plexauridae</taxon>
        <taxon>Paramuricea</taxon>
    </lineage>
</organism>
<keyword evidence="2" id="KW-1185">Reference proteome</keyword>
<name>A0A7D9D6S8_PARCT</name>
<dbReference type="Proteomes" id="UP001152795">
    <property type="component" value="Unassembled WGS sequence"/>
</dbReference>
<protein>
    <submittedName>
        <fullName evidence="1">Uncharacterized protein</fullName>
    </submittedName>
</protein>
<accession>A0A7D9D6S8</accession>
<evidence type="ECO:0000313" key="1">
    <source>
        <dbReference type="EMBL" id="CAB3977185.1"/>
    </source>
</evidence>
<dbReference type="AlphaFoldDB" id="A0A7D9D6S8"/>
<gene>
    <name evidence="1" type="ORF">PACLA_8A084561</name>
</gene>
<reference evidence="1" key="1">
    <citation type="submission" date="2020-04" db="EMBL/GenBank/DDBJ databases">
        <authorList>
            <person name="Alioto T."/>
            <person name="Alioto T."/>
            <person name="Gomez Garrido J."/>
        </authorList>
    </citation>
    <scope>NUCLEOTIDE SEQUENCE</scope>
    <source>
        <strain evidence="1">A484AB</strain>
    </source>
</reference>